<dbReference type="SUPFAM" id="SSF54928">
    <property type="entry name" value="RNA-binding domain, RBD"/>
    <property type="match status" value="1"/>
</dbReference>
<feature type="compositionally biased region" description="Basic and acidic residues" evidence="2">
    <location>
        <begin position="163"/>
        <end position="177"/>
    </location>
</feature>
<dbReference type="AlphaFoldDB" id="A0A7N0TQB3"/>
<name>A0A7N0TQB3_KALFE</name>
<sequence>MLEMGGEDRTFKVSFTTDGIERLQNEVMEKLKEFMGDYTDDTLVEYVIVLLRNGRTKDEAKNELNVFLGDEDCSSFVTWLWDHLSANLNLYVQSDDSHLNEEAKQKAVSRDLGTSQSLRNPDCGPEKDRFDPIADKVDKITENLHTKSASKTHSNLRSQIGRTHLEEKIRHIPDRTRKSLSPRPSSHRKRNRLDDRHHIERKIGSLAAINPSRRLLQFAVREAVGTAGVASKTIEPNSKRLRSMVAAVDDSRRRLRSVATVSPAAEVALKAAAEAAEDVLRVRPSGNVFDRLGRGMDEPDSSETTAYFTDNIADGDYEFHDKVAVQPQLNQRRVIKASRRYASNKRVRSTRIELINHETEFATDVYQDQIDDADTDAMGYRNRSSSQTRTSVQMDDDAATTRHINSANSHKLKHKYQNQLAAVVHPSYDENVNIPGNANIRKPLPYMSKNVITGANSSSVILSGDVGDGTLSAHLLKENSNGVPSNGNEKSALFHKMELQKTHSRDTGAAANVVSLEIANARTLFVCNVHFAASKESLSRHFSKFGQVLRVIILADAATGQPKGSAYVEFMKKEAAEQATSLDGTSFMSRIIKVCMKGSAQPEAKEWPRAVPRGSPFPVPRLSRAPFPRGSSSTFRGRGTGRPAARSLQWMREGQRAPATNEAAGAISGNSGSNPVRRLTYVRPGLKAEGAST</sequence>
<dbReference type="GO" id="GO:0008143">
    <property type="term" value="F:poly(A) binding"/>
    <property type="evidence" value="ECO:0007669"/>
    <property type="project" value="InterPro"/>
</dbReference>
<dbReference type="Pfam" id="PF00076">
    <property type="entry name" value="RRM_1"/>
    <property type="match status" value="1"/>
</dbReference>
<evidence type="ECO:0000256" key="2">
    <source>
        <dbReference type="SAM" id="MobiDB-lite"/>
    </source>
</evidence>
<dbReference type="GO" id="GO:0005634">
    <property type="term" value="C:nucleus"/>
    <property type="evidence" value="ECO:0007669"/>
    <property type="project" value="TreeGrafter"/>
</dbReference>
<evidence type="ECO:0000259" key="3">
    <source>
        <dbReference type="PROSITE" id="PS50102"/>
    </source>
</evidence>
<dbReference type="SMART" id="SM00360">
    <property type="entry name" value="RRM"/>
    <property type="match status" value="1"/>
</dbReference>
<dbReference type="EnsemblPlants" id="Kaladp0041s0016.1.v1.1">
    <property type="protein sequence ID" value="Kaladp0041s0016.1.v1.1"/>
    <property type="gene ID" value="Kaladp0041s0016.v1.1"/>
</dbReference>
<feature type="compositionally biased region" description="Polar residues" evidence="2">
    <location>
        <begin position="146"/>
        <end position="161"/>
    </location>
</feature>
<accession>A0A7N0TQB3</accession>
<dbReference type="InterPro" id="IPR000504">
    <property type="entry name" value="RRM_dom"/>
</dbReference>
<feature type="domain" description="RRM" evidence="3">
    <location>
        <begin position="522"/>
        <end position="599"/>
    </location>
</feature>
<reference evidence="4" key="1">
    <citation type="submission" date="2021-01" db="UniProtKB">
        <authorList>
            <consortium name="EnsemblPlants"/>
        </authorList>
    </citation>
    <scope>IDENTIFICATION</scope>
</reference>
<dbReference type="Proteomes" id="UP000594263">
    <property type="component" value="Unplaced"/>
</dbReference>
<dbReference type="InterPro" id="IPR035979">
    <property type="entry name" value="RBD_domain_sf"/>
</dbReference>
<dbReference type="GO" id="GO:0043488">
    <property type="term" value="P:regulation of mRNA stability"/>
    <property type="evidence" value="ECO:0007669"/>
    <property type="project" value="InterPro"/>
</dbReference>
<dbReference type="PANTHER" id="PTHR14738:SF32">
    <property type="entry name" value="RNA BINDING (RRM_RBD_RNP MOTIFS) FAMILY PROTEIN"/>
    <property type="match status" value="1"/>
</dbReference>
<dbReference type="OMA" id="NGRHKEE"/>
<dbReference type="InterPro" id="IPR012677">
    <property type="entry name" value="Nucleotide-bd_a/b_plait_sf"/>
</dbReference>
<proteinExistence type="predicted"/>
<dbReference type="Gene3D" id="3.30.70.330">
    <property type="match status" value="1"/>
</dbReference>
<dbReference type="Pfam" id="PF01480">
    <property type="entry name" value="PWI"/>
    <property type="match status" value="1"/>
</dbReference>
<dbReference type="PANTHER" id="PTHR14738">
    <property type="entry name" value="ZINC FINGER CCCH DOMAIN-CONTAINING PROTEIN 14"/>
    <property type="match status" value="1"/>
</dbReference>
<evidence type="ECO:0000256" key="1">
    <source>
        <dbReference type="PROSITE-ProRule" id="PRU00176"/>
    </source>
</evidence>
<dbReference type="InterPro" id="IPR002483">
    <property type="entry name" value="PWI_dom"/>
</dbReference>
<organism evidence="4 5">
    <name type="scientific">Kalanchoe fedtschenkoi</name>
    <name type="common">Lavender scallops</name>
    <name type="synonym">South American air plant</name>
    <dbReference type="NCBI Taxonomy" id="63787"/>
    <lineage>
        <taxon>Eukaryota</taxon>
        <taxon>Viridiplantae</taxon>
        <taxon>Streptophyta</taxon>
        <taxon>Embryophyta</taxon>
        <taxon>Tracheophyta</taxon>
        <taxon>Spermatophyta</taxon>
        <taxon>Magnoliopsida</taxon>
        <taxon>eudicotyledons</taxon>
        <taxon>Gunneridae</taxon>
        <taxon>Pentapetalae</taxon>
        <taxon>Saxifragales</taxon>
        <taxon>Crassulaceae</taxon>
        <taxon>Kalanchoe</taxon>
    </lineage>
</organism>
<protein>
    <recommendedName>
        <fullName evidence="3">RRM domain-containing protein</fullName>
    </recommendedName>
</protein>
<feature type="compositionally biased region" description="Low complexity" evidence="2">
    <location>
        <begin position="627"/>
        <end position="643"/>
    </location>
</feature>
<feature type="region of interest" description="Disordered" evidence="2">
    <location>
        <begin position="145"/>
        <end position="195"/>
    </location>
</feature>
<feature type="region of interest" description="Disordered" evidence="2">
    <location>
        <begin position="102"/>
        <end position="131"/>
    </location>
</feature>
<dbReference type="GO" id="GO:0005737">
    <property type="term" value="C:cytoplasm"/>
    <property type="evidence" value="ECO:0007669"/>
    <property type="project" value="TreeGrafter"/>
</dbReference>
<keyword evidence="1" id="KW-0694">RNA-binding</keyword>
<feature type="region of interest" description="Disordered" evidence="2">
    <location>
        <begin position="605"/>
        <end position="693"/>
    </location>
</feature>
<dbReference type="Gramene" id="Kaladp0041s0016.1.v1.1">
    <property type="protein sequence ID" value="Kaladp0041s0016.1.v1.1"/>
    <property type="gene ID" value="Kaladp0041s0016.v1.1"/>
</dbReference>
<dbReference type="Gene3D" id="1.20.1390.10">
    <property type="entry name" value="PWI domain"/>
    <property type="match status" value="1"/>
</dbReference>
<dbReference type="InterPro" id="IPR040366">
    <property type="entry name" value="Nab2/ZC3H14"/>
</dbReference>
<keyword evidence="5" id="KW-1185">Reference proteome</keyword>
<dbReference type="PROSITE" id="PS50102">
    <property type="entry name" value="RRM"/>
    <property type="match status" value="1"/>
</dbReference>
<evidence type="ECO:0000313" key="4">
    <source>
        <dbReference type="EnsemblPlants" id="Kaladp0041s0016.1.v1.1"/>
    </source>
</evidence>
<evidence type="ECO:0000313" key="5">
    <source>
        <dbReference type="Proteomes" id="UP000594263"/>
    </source>
</evidence>